<evidence type="ECO:0000313" key="3">
    <source>
        <dbReference type="Proteomes" id="UP001165270"/>
    </source>
</evidence>
<comment type="caution">
    <text evidence="2">The sequence shown here is derived from an EMBL/GenBank/DDBJ whole genome shotgun (WGS) entry which is preliminary data.</text>
</comment>
<keyword evidence="3" id="KW-1185">Reference proteome</keyword>
<proteinExistence type="predicted"/>
<feature type="domain" description="N-acetyltransferase" evidence="1">
    <location>
        <begin position="1"/>
        <end position="135"/>
    </location>
</feature>
<dbReference type="Proteomes" id="UP001165270">
    <property type="component" value="Unassembled WGS sequence"/>
</dbReference>
<dbReference type="InterPro" id="IPR017255">
    <property type="entry name" value="AcTrfase_GNAT_prd"/>
</dbReference>
<accession>A0ABS9XSF1</accession>
<name>A0ABS9XSF1_9ACTN</name>
<dbReference type="Gene3D" id="3.40.630.30">
    <property type="match status" value="1"/>
</dbReference>
<gene>
    <name evidence="2" type="ORF">MQN93_35390</name>
</gene>
<evidence type="ECO:0000313" key="2">
    <source>
        <dbReference type="EMBL" id="MCI3245008.1"/>
    </source>
</evidence>
<organism evidence="2 3">
    <name type="scientific">Streptomyces spinosisporus</name>
    <dbReference type="NCBI Taxonomy" id="2927582"/>
    <lineage>
        <taxon>Bacteria</taxon>
        <taxon>Bacillati</taxon>
        <taxon>Actinomycetota</taxon>
        <taxon>Actinomycetes</taxon>
        <taxon>Kitasatosporales</taxon>
        <taxon>Streptomycetaceae</taxon>
        <taxon>Streptomyces</taxon>
    </lineage>
</organism>
<reference evidence="2" key="1">
    <citation type="submission" date="2022-03" db="EMBL/GenBank/DDBJ databases">
        <title>Streptomyces 7R015 and 7R016 isolated from Barleria lupulina in Thailand.</title>
        <authorList>
            <person name="Kanchanasin P."/>
            <person name="Phongsopitanun W."/>
            <person name="Tanasupawat S."/>
        </authorList>
    </citation>
    <scope>NUCLEOTIDE SEQUENCE</scope>
    <source>
        <strain evidence="2">7R016</strain>
    </source>
</reference>
<dbReference type="SUPFAM" id="SSF55729">
    <property type="entry name" value="Acyl-CoA N-acyltransferases (Nat)"/>
    <property type="match status" value="1"/>
</dbReference>
<dbReference type="PROSITE" id="PS51186">
    <property type="entry name" value="GNAT"/>
    <property type="match status" value="1"/>
</dbReference>
<sequence length="135" mass="15372">MIVRVIDDWWGRPVTGLLNRLYLNHFHDTSLIAESRDGELAGFVIGFMSPSRPDEAYIHFTGVAPHMRRSGLARSLYEQFFAMAREEGRTTVKAVTSPHNNRSIRFHKAMGFDCSEPMIGYDGPEQDRVVFARAL</sequence>
<dbReference type="PANTHER" id="PTHR43072:SF36">
    <property type="entry name" value="RIBOSOMAL-PROTEIN-ALANINE ACETYLTRANSFERASE"/>
    <property type="match status" value="1"/>
</dbReference>
<evidence type="ECO:0000259" key="1">
    <source>
        <dbReference type="PROSITE" id="PS51186"/>
    </source>
</evidence>
<dbReference type="RefSeq" id="WP_016430178.1">
    <property type="nucleotide sequence ID" value="NZ_JALDAX010000018.1"/>
</dbReference>
<dbReference type="PIRSF" id="PIRSF037663">
    <property type="entry name" value="Acetyltransf_GNAT_prd"/>
    <property type="match status" value="1"/>
</dbReference>
<dbReference type="CDD" id="cd04301">
    <property type="entry name" value="NAT_SF"/>
    <property type="match status" value="1"/>
</dbReference>
<dbReference type="InterPro" id="IPR000182">
    <property type="entry name" value="GNAT_dom"/>
</dbReference>
<protein>
    <submittedName>
        <fullName evidence="2">GNAT family N-acetyltransferase</fullName>
    </submittedName>
</protein>
<dbReference type="PANTHER" id="PTHR43072">
    <property type="entry name" value="N-ACETYLTRANSFERASE"/>
    <property type="match status" value="1"/>
</dbReference>
<dbReference type="InterPro" id="IPR016181">
    <property type="entry name" value="Acyl_CoA_acyltransferase"/>
</dbReference>
<dbReference type="Pfam" id="PF00583">
    <property type="entry name" value="Acetyltransf_1"/>
    <property type="match status" value="1"/>
</dbReference>
<dbReference type="EMBL" id="JALDAX010000018">
    <property type="protein sequence ID" value="MCI3245008.1"/>
    <property type="molecule type" value="Genomic_DNA"/>
</dbReference>